<comment type="caution">
    <text evidence="1">The sequence shown here is derived from an EMBL/GenBank/DDBJ whole genome shotgun (WGS) entry which is preliminary data.</text>
</comment>
<dbReference type="EMBL" id="BAABAZ010000003">
    <property type="protein sequence ID" value="GAA4282795.1"/>
    <property type="molecule type" value="Genomic_DNA"/>
</dbReference>
<keyword evidence="2" id="KW-1185">Reference proteome</keyword>
<organism evidence="1 2">
    <name type="scientific">Brevibacterium daeguense</name>
    <dbReference type="NCBI Taxonomy" id="909936"/>
    <lineage>
        <taxon>Bacteria</taxon>
        <taxon>Bacillati</taxon>
        <taxon>Actinomycetota</taxon>
        <taxon>Actinomycetes</taxon>
        <taxon>Micrococcales</taxon>
        <taxon>Brevibacteriaceae</taxon>
        <taxon>Brevibacterium</taxon>
    </lineage>
</organism>
<dbReference type="Proteomes" id="UP001501586">
    <property type="component" value="Unassembled WGS sequence"/>
</dbReference>
<dbReference type="SUPFAM" id="SSF55718">
    <property type="entry name" value="SCP-like"/>
    <property type="match status" value="1"/>
</dbReference>
<evidence type="ECO:0000313" key="2">
    <source>
        <dbReference type="Proteomes" id="UP001501586"/>
    </source>
</evidence>
<name>A0ABP8EG15_9MICO</name>
<gene>
    <name evidence="1" type="ORF">GCM10022261_03260</name>
</gene>
<sequence>MNTILGLGETVDEAQERLNSDQEFRLKARKWEGRFKIVHGETVAVFQMHEGAVERIELNPSLFTHSDFQITASEAEWEKLLQETPEPFYQDIYSAWLHHGFSVDGDLEQFFAFHMALRRLQQILRTGK</sequence>
<reference evidence="2" key="1">
    <citation type="journal article" date="2019" name="Int. J. Syst. Evol. Microbiol.">
        <title>The Global Catalogue of Microorganisms (GCM) 10K type strain sequencing project: providing services to taxonomists for standard genome sequencing and annotation.</title>
        <authorList>
            <consortium name="The Broad Institute Genomics Platform"/>
            <consortium name="The Broad Institute Genome Sequencing Center for Infectious Disease"/>
            <person name="Wu L."/>
            <person name="Ma J."/>
        </authorList>
    </citation>
    <scope>NUCLEOTIDE SEQUENCE [LARGE SCALE GENOMIC DNA]</scope>
    <source>
        <strain evidence="2">JCM 17458</strain>
    </source>
</reference>
<evidence type="ECO:0000313" key="1">
    <source>
        <dbReference type="EMBL" id="GAA4282795.1"/>
    </source>
</evidence>
<accession>A0ABP8EG15</accession>
<proteinExistence type="predicted"/>
<dbReference type="RefSeq" id="WP_236865371.1">
    <property type="nucleotide sequence ID" value="NZ_BAABAZ010000003.1"/>
</dbReference>
<protein>
    <submittedName>
        <fullName evidence="1">Uncharacterized protein</fullName>
    </submittedName>
</protein>
<dbReference type="InterPro" id="IPR036527">
    <property type="entry name" value="SCP2_sterol-bd_dom_sf"/>
</dbReference>
<dbReference type="Gene3D" id="3.30.1050.10">
    <property type="entry name" value="SCP2 sterol-binding domain"/>
    <property type="match status" value="1"/>
</dbReference>